<dbReference type="GO" id="GO:0009316">
    <property type="term" value="C:3-isopropylmalate dehydratase complex"/>
    <property type="evidence" value="ECO:0007669"/>
    <property type="project" value="InterPro"/>
</dbReference>
<dbReference type="GO" id="GO:0003861">
    <property type="term" value="F:3-isopropylmalate dehydratase activity"/>
    <property type="evidence" value="ECO:0007669"/>
    <property type="project" value="UniProtKB-UniRule"/>
</dbReference>
<evidence type="ECO:0000256" key="7">
    <source>
        <dbReference type="ARBA" id="ARBA00022605"/>
    </source>
</evidence>
<accession>A0A0R1M1H8</accession>
<comment type="similarity">
    <text evidence="4 10">Belongs to the LeuD family. LeuD type 1 subfamily.</text>
</comment>
<dbReference type="RefSeq" id="WP_057743516.1">
    <property type="nucleotide sequence ID" value="NZ_AZEF01000020.1"/>
</dbReference>
<dbReference type="Proteomes" id="UP000051621">
    <property type="component" value="Unassembled WGS sequence"/>
</dbReference>
<evidence type="ECO:0000256" key="3">
    <source>
        <dbReference type="ARBA" id="ARBA00004729"/>
    </source>
</evidence>
<dbReference type="FunFam" id="3.20.19.10:FF:000003">
    <property type="entry name" value="3-isopropylmalate dehydratase small subunit"/>
    <property type="match status" value="1"/>
</dbReference>
<dbReference type="HAMAP" id="MF_01031">
    <property type="entry name" value="LeuD_type1"/>
    <property type="match status" value="1"/>
</dbReference>
<comment type="function">
    <text evidence="2 10">Catalyzes the isomerization between 2-isopropylmalate and 3-isopropylmalate, via the formation of 2-isopropylmaleate.</text>
</comment>
<comment type="caution">
    <text evidence="12">The sequence shown here is derived from an EMBL/GenBank/DDBJ whole genome shotgun (WGS) entry which is preliminary data.</text>
</comment>
<evidence type="ECO:0000313" key="13">
    <source>
        <dbReference type="Proteomes" id="UP000051621"/>
    </source>
</evidence>
<evidence type="ECO:0000256" key="5">
    <source>
        <dbReference type="ARBA" id="ARBA00011271"/>
    </source>
</evidence>
<dbReference type="PANTHER" id="PTHR43345">
    <property type="entry name" value="3-ISOPROPYLMALATE DEHYDRATASE SMALL SUBUNIT 2-RELATED-RELATED"/>
    <property type="match status" value="1"/>
</dbReference>
<evidence type="ECO:0000256" key="2">
    <source>
        <dbReference type="ARBA" id="ARBA00002695"/>
    </source>
</evidence>
<evidence type="ECO:0000256" key="10">
    <source>
        <dbReference type="HAMAP-Rule" id="MF_01031"/>
    </source>
</evidence>
<dbReference type="InterPro" id="IPR004431">
    <property type="entry name" value="3-IsopropMal_deHydase_ssu"/>
</dbReference>
<dbReference type="STRING" id="1423731.FC81_GL001026"/>
<dbReference type="AlphaFoldDB" id="A0A0R1M1H8"/>
<evidence type="ECO:0000256" key="8">
    <source>
        <dbReference type="ARBA" id="ARBA00023239"/>
    </source>
</evidence>
<keyword evidence="7 10" id="KW-0028">Amino-acid biosynthesis</keyword>
<dbReference type="SUPFAM" id="SSF52016">
    <property type="entry name" value="LeuD/IlvD-like"/>
    <property type="match status" value="1"/>
</dbReference>
<reference evidence="12 13" key="1">
    <citation type="journal article" date="2015" name="Genome Announc.">
        <title>Expanding the biotechnology potential of lactobacilli through comparative genomics of 213 strains and associated genera.</title>
        <authorList>
            <person name="Sun Z."/>
            <person name="Harris H.M."/>
            <person name="McCann A."/>
            <person name="Guo C."/>
            <person name="Argimon S."/>
            <person name="Zhang W."/>
            <person name="Yang X."/>
            <person name="Jeffery I.B."/>
            <person name="Cooney J.C."/>
            <person name="Kagawa T.F."/>
            <person name="Liu W."/>
            <person name="Song Y."/>
            <person name="Salvetti E."/>
            <person name="Wrobel A."/>
            <person name="Rasinkangas P."/>
            <person name="Parkhill J."/>
            <person name="Rea M.C."/>
            <person name="O'Sullivan O."/>
            <person name="Ritari J."/>
            <person name="Douillard F.P."/>
            <person name="Paul Ross R."/>
            <person name="Yang R."/>
            <person name="Briner A.E."/>
            <person name="Felis G.E."/>
            <person name="de Vos W.M."/>
            <person name="Barrangou R."/>
            <person name="Klaenhammer T.R."/>
            <person name="Caufield P.W."/>
            <person name="Cui Y."/>
            <person name="Zhang H."/>
            <person name="O'Toole P.W."/>
        </authorList>
    </citation>
    <scope>NUCLEOTIDE SEQUENCE [LARGE SCALE GENOMIC DNA]</scope>
    <source>
        <strain evidence="12 13">DSM 19910</strain>
    </source>
</reference>
<keyword evidence="8 10" id="KW-0456">Lyase</keyword>
<dbReference type="Gene3D" id="3.20.19.10">
    <property type="entry name" value="Aconitase, domain 4"/>
    <property type="match status" value="1"/>
</dbReference>
<sequence length="194" mass="22129">MEAITIHEGTTIPLMNNNIDTDQIIPKQFLKNILKIGYGKHLFHDWRFLDDGRPDPKFILNHPERQGATILISGENFGCGSSREHAAWALKDWGFKIIIAGSYSDIFFMNCTKNGVLPIILPLEARKKMASISSKETITVNLPQQFVECQDEKYHFAIDSTWKQKFINGTDDIDITLNYSDKITEFEDSLPSFS</sequence>
<dbReference type="EC" id="4.2.1.33" evidence="10"/>
<keyword evidence="12" id="KW-0413">Isomerase</keyword>
<dbReference type="GO" id="GO:0009098">
    <property type="term" value="P:L-leucine biosynthetic process"/>
    <property type="evidence" value="ECO:0007669"/>
    <property type="project" value="UniProtKB-UniRule"/>
</dbReference>
<protein>
    <recommendedName>
        <fullName evidence="10">3-isopropylmalate dehydratase small subunit</fullName>
        <ecNumber evidence="10">4.2.1.33</ecNumber>
    </recommendedName>
    <alternativeName>
        <fullName evidence="10">Alpha-IPM isomerase</fullName>
        <shortName evidence="10">IPMI</shortName>
    </alternativeName>
    <alternativeName>
        <fullName evidence="10">Isopropylmalate isomerase</fullName>
    </alternativeName>
</protein>
<feature type="domain" description="Aconitase A/isopropylmalate dehydratase small subunit swivel" evidence="11">
    <location>
        <begin position="1"/>
        <end position="121"/>
    </location>
</feature>
<keyword evidence="9 10" id="KW-0100">Branched-chain amino acid biosynthesis</keyword>
<dbReference type="InterPro" id="IPR015928">
    <property type="entry name" value="Aconitase/3IPM_dehydase_swvl"/>
</dbReference>
<keyword evidence="6 10" id="KW-0432">Leucine biosynthesis</keyword>
<dbReference type="Pfam" id="PF00694">
    <property type="entry name" value="Aconitase_C"/>
    <property type="match status" value="1"/>
</dbReference>
<gene>
    <name evidence="10" type="primary">leuD</name>
    <name evidence="12" type="ORF">FC81_GL001026</name>
</gene>
<dbReference type="UniPathway" id="UPA00048">
    <property type="reaction ID" value="UER00071"/>
</dbReference>
<dbReference type="InterPro" id="IPR000573">
    <property type="entry name" value="AconitaseA/IPMdHydase_ssu_swvl"/>
</dbReference>
<comment type="pathway">
    <text evidence="3 10">Amino-acid biosynthesis; L-leucine biosynthesis; L-leucine from 3-methyl-2-oxobutanoate: step 2/4.</text>
</comment>
<dbReference type="InterPro" id="IPR033940">
    <property type="entry name" value="IPMI_Swivel"/>
</dbReference>
<dbReference type="InterPro" id="IPR050075">
    <property type="entry name" value="LeuD"/>
</dbReference>
<dbReference type="PANTHER" id="PTHR43345:SF5">
    <property type="entry name" value="3-ISOPROPYLMALATE DEHYDRATASE SMALL SUBUNIT"/>
    <property type="match status" value="1"/>
</dbReference>
<evidence type="ECO:0000256" key="1">
    <source>
        <dbReference type="ARBA" id="ARBA00000491"/>
    </source>
</evidence>
<dbReference type="GO" id="GO:0016853">
    <property type="term" value="F:isomerase activity"/>
    <property type="evidence" value="ECO:0007669"/>
    <property type="project" value="UniProtKB-KW"/>
</dbReference>
<keyword evidence="13" id="KW-1185">Reference proteome</keyword>
<comment type="subunit">
    <text evidence="5 10">Heterodimer of LeuC and LeuD.</text>
</comment>
<proteinExistence type="inferred from homology"/>
<dbReference type="OrthoDB" id="9777465at2"/>
<comment type="catalytic activity">
    <reaction evidence="1 10">
        <text>(2R,3S)-3-isopropylmalate = (2S)-2-isopropylmalate</text>
        <dbReference type="Rhea" id="RHEA:32287"/>
        <dbReference type="ChEBI" id="CHEBI:1178"/>
        <dbReference type="ChEBI" id="CHEBI:35121"/>
        <dbReference type="EC" id="4.2.1.33"/>
    </reaction>
</comment>
<dbReference type="NCBIfam" id="TIGR00171">
    <property type="entry name" value="leuD"/>
    <property type="match status" value="1"/>
</dbReference>
<name>A0A0R1M1H8_9LACO</name>
<dbReference type="NCBIfam" id="NF002458">
    <property type="entry name" value="PRK01641.1"/>
    <property type="match status" value="1"/>
</dbReference>
<dbReference type="CDD" id="cd01577">
    <property type="entry name" value="IPMI_Swivel"/>
    <property type="match status" value="1"/>
</dbReference>
<evidence type="ECO:0000259" key="11">
    <source>
        <dbReference type="Pfam" id="PF00694"/>
    </source>
</evidence>
<evidence type="ECO:0000256" key="6">
    <source>
        <dbReference type="ARBA" id="ARBA00022430"/>
    </source>
</evidence>
<dbReference type="PATRIC" id="fig|1423731.3.peg.1057"/>
<evidence type="ECO:0000256" key="9">
    <source>
        <dbReference type="ARBA" id="ARBA00023304"/>
    </source>
</evidence>
<dbReference type="EMBL" id="AZEF01000020">
    <property type="protein sequence ID" value="KRL01815.1"/>
    <property type="molecule type" value="Genomic_DNA"/>
</dbReference>
<organism evidence="12 13">
    <name type="scientific">Liquorilactobacillus capillatus DSM 19910</name>
    <dbReference type="NCBI Taxonomy" id="1423731"/>
    <lineage>
        <taxon>Bacteria</taxon>
        <taxon>Bacillati</taxon>
        <taxon>Bacillota</taxon>
        <taxon>Bacilli</taxon>
        <taxon>Lactobacillales</taxon>
        <taxon>Lactobacillaceae</taxon>
        <taxon>Liquorilactobacillus</taxon>
    </lineage>
</organism>
<evidence type="ECO:0000256" key="4">
    <source>
        <dbReference type="ARBA" id="ARBA00009845"/>
    </source>
</evidence>
<evidence type="ECO:0000313" key="12">
    <source>
        <dbReference type="EMBL" id="KRL01815.1"/>
    </source>
</evidence>